<proteinExistence type="predicted"/>
<protein>
    <submittedName>
        <fullName evidence="1">Uncharacterized protein</fullName>
    </submittedName>
</protein>
<dbReference type="AlphaFoldDB" id="G2Y5L7"/>
<dbReference type="HOGENOM" id="CLU_2072780_0_0_1"/>
<evidence type="ECO:0000313" key="2">
    <source>
        <dbReference type="Proteomes" id="UP000008177"/>
    </source>
</evidence>
<reference evidence="2" key="1">
    <citation type="journal article" date="2011" name="PLoS Genet.">
        <title>Genomic analysis of the necrotrophic fungal pathogens Sclerotinia sclerotiorum and Botrytis cinerea.</title>
        <authorList>
            <person name="Amselem J."/>
            <person name="Cuomo C.A."/>
            <person name="van Kan J.A."/>
            <person name="Viaud M."/>
            <person name="Benito E.P."/>
            <person name="Couloux A."/>
            <person name="Coutinho P.M."/>
            <person name="de Vries R.P."/>
            <person name="Dyer P.S."/>
            <person name="Fillinger S."/>
            <person name="Fournier E."/>
            <person name="Gout L."/>
            <person name="Hahn M."/>
            <person name="Kohn L."/>
            <person name="Lapalu N."/>
            <person name="Plummer K.M."/>
            <person name="Pradier J.M."/>
            <person name="Quevillon E."/>
            <person name="Sharon A."/>
            <person name="Simon A."/>
            <person name="ten Have A."/>
            <person name="Tudzynski B."/>
            <person name="Tudzynski P."/>
            <person name="Wincker P."/>
            <person name="Andrew M."/>
            <person name="Anthouard V."/>
            <person name="Beever R.E."/>
            <person name="Beffa R."/>
            <person name="Benoit I."/>
            <person name="Bouzid O."/>
            <person name="Brault B."/>
            <person name="Chen Z."/>
            <person name="Choquer M."/>
            <person name="Collemare J."/>
            <person name="Cotton P."/>
            <person name="Danchin E.G."/>
            <person name="Da Silva C."/>
            <person name="Gautier A."/>
            <person name="Giraud C."/>
            <person name="Giraud T."/>
            <person name="Gonzalez C."/>
            <person name="Grossetete S."/>
            <person name="Guldener U."/>
            <person name="Henrissat B."/>
            <person name="Howlett B.J."/>
            <person name="Kodira C."/>
            <person name="Kretschmer M."/>
            <person name="Lappartient A."/>
            <person name="Leroch M."/>
            <person name="Levis C."/>
            <person name="Mauceli E."/>
            <person name="Neuveglise C."/>
            <person name="Oeser B."/>
            <person name="Pearson M."/>
            <person name="Poulain J."/>
            <person name="Poussereau N."/>
            <person name="Quesneville H."/>
            <person name="Rascle C."/>
            <person name="Schumacher J."/>
            <person name="Segurens B."/>
            <person name="Sexton A."/>
            <person name="Silva E."/>
            <person name="Sirven C."/>
            <person name="Soanes D.M."/>
            <person name="Talbot N.J."/>
            <person name="Templeton M."/>
            <person name="Yandava C."/>
            <person name="Yarden O."/>
            <person name="Zeng Q."/>
            <person name="Rollins J.A."/>
            <person name="Lebrun M.H."/>
            <person name="Dickman M."/>
        </authorList>
    </citation>
    <scope>NUCLEOTIDE SEQUENCE [LARGE SCALE GENOMIC DNA]</scope>
    <source>
        <strain evidence="2">T4</strain>
    </source>
</reference>
<dbReference type="EMBL" id="FQ790289">
    <property type="protein sequence ID" value="CCD47957.1"/>
    <property type="molecule type" value="Genomic_DNA"/>
</dbReference>
<sequence>MDTITSVLETFETTSIRQRFRVGEVFSFAVYGYSSEETKQKDLQGLESVSCRARKESIKPPSVPRRRQSFFWFQAKRWKGNTKFSMWMHEQHPHRSTLIQHLTALCSLEINSPHSRGN</sequence>
<gene>
    <name evidence="1" type="ORF">BofuT4_P112670.1</name>
</gene>
<name>G2Y5L7_BOTF4</name>
<dbReference type="InParanoid" id="G2Y5L7"/>
<evidence type="ECO:0000313" key="1">
    <source>
        <dbReference type="EMBL" id="CCD47957.1"/>
    </source>
</evidence>
<organism evidence="1 2">
    <name type="scientific">Botryotinia fuckeliana (strain T4)</name>
    <name type="common">Noble rot fungus</name>
    <name type="synonym">Botrytis cinerea</name>
    <dbReference type="NCBI Taxonomy" id="999810"/>
    <lineage>
        <taxon>Eukaryota</taxon>
        <taxon>Fungi</taxon>
        <taxon>Dikarya</taxon>
        <taxon>Ascomycota</taxon>
        <taxon>Pezizomycotina</taxon>
        <taxon>Leotiomycetes</taxon>
        <taxon>Helotiales</taxon>
        <taxon>Sclerotiniaceae</taxon>
        <taxon>Botrytis</taxon>
    </lineage>
</organism>
<accession>G2Y5L7</accession>
<dbReference type="Proteomes" id="UP000008177">
    <property type="component" value="Unplaced contigs"/>
</dbReference>